<proteinExistence type="predicted"/>
<dbReference type="EMBL" id="BLPG01000001">
    <property type="protein sequence ID" value="GFJ92453.1"/>
    <property type="molecule type" value="Genomic_DNA"/>
</dbReference>
<gene>
    <name evidence="1" type="ORF">Prum_060950</name>
</gene>
<dbReference type="AlphaFoldDB" id="A0A6V8L5D2"/>
<accession>A0A6V8L5D2</accession>
<protein>
    <submittedName>
        <fullName evidence="1">Uncharacterized protein</fullName>
    </submittedName>
</protein>
<comment type="caution">
    <text evidence="1">The sequence shown here is derived from an EMBL/GenBank/DDBJ whole genome shotgun (WGS) entry which is preliminary data.</text>
</comment>
<dbReference type="RefSeq" id="WP_173079323.1">
    <property type="nucleotide sequence ID" value="NZ_BAABJB010000013.1"/>
</dbReference>
<reference evidence="1 2" key="2">
    <citation type="submission" date="2020-03" db="EMBL/GenBank/DDBJ databases">
        <authorList>
            <person name="Ichikawa N."/>
            <person name="Kimura A."/>
            <person name="Kitahashi Y."/>
            <person name="Uohara A."/>
        </authorList>
    </citation>
    <scope>NUCLEOTIDE SEQUENCE [LARGE SCALE GENOMIC DNA]</scope>
    <source>
        <strain evidence="1 2">NBRC 108638</strain>
    </source>
</reference>
<sequence length="118" mass="12355">MSAGRAEPIVRAAITALDAFGCDNRMDALILLPLWARYEELGPAQFNEVISAYPPPDDAAVIRARAAAGPPAVDDEEGWVRDVAAPPADAPPPDGEVLGMAVTGRVSLDLPLPRRSAA</sequence>
<evidence type="ECO:0000313" key="1">
    <source>
        <dbReference type="EMBL" id="GFJ92453.1"/>
    </source>
</evidence>
<organism evidence="1 2">
    <name type="scientific">Phytohabitans rumicis</name>
    <dbReference type="NCBI Taxonomy" id="1076125"/>
    <lineage>
        <taxon>Bacteria</taxon>
        <taxon>Bacillati</taxon>
        <taxon>Actinomycetota</taxon>
        <taxon>Actinomycetes</taxon>
        <taxon>Micromonosporales</taxon>
        <taxon>Micromonosporaceae</taxon>
    </lineage>
</organism>
<reference evidence="1 2" key="1">
    <citation type="submission" date="2020-03" db="EMBL/GenBank/DDBJ databases">
        <title>Whole genome shotgun sequence of Phytohabitans rumicis NBRC 108638.</title>
        <authorList>
            <person name="Komaki H."/>
            <person name="Tamura T."/>
        </authorList>
    </citation>
    <scope>NUCLEOTIDE SEQUENCE [LARGE SCALE GENOMIC DNA]</scope>
    <source>
        <strain evidence="1 2">NBRC 108638</strain>
    </source>
</reference>
<name>A0A6V8L5D2_9ACTN</name>
<evidence type="ECO:0000313" key="2">
    <source>
        <dbReference type="Proteomes" id="UP000482960"/>
    </source>
</evidence>
<dbReference type="Proteomes" id="UP000482960">
    <property type="component" value="Unassembled WGS sequence"/>
</dbReference>
<keyword evidence="2" id="KW-1185">Reference proteome</keyword>